<dbReference type="EMBL" id="JARKIB010000291">
    <property type="protein sequence ID" value="KAJ7716450.1"/>
    <property type="molecule type" value="Genomic_DNA"/>
</dbReference>
<reference evidence="2" key="1">
    <citation type="submission" date="2023-03" db="EMBL/GenBank/DDBJ databases">
        <title>Massive genome expansion in bonnet fungi (Mycena s.s.) driven by repeated elements and novel gene families across ecological guilds.</title>
        <authorList>
            <consortium name="Lawrence Berkeley National Laboratory"/>
            <person name="Harder C.B."/>
            <person name="Miyauchi S."/>
            <person name="Viragh M."/>
            <person name="Kuo A."/>
            <person name="Thoen E."/>
            <person name="Andreopoulos B."/>
            <person name="Lu D."/>
            <person name="Skrede I."/>
            <person name="Drula E."/>
            <person name="Henrissat B."/>
            <person name="Morin E."/>
            <person name="Kohler A."/>
            <person name="Barry K."/>
            <person name="LaButti K."/>
            <person name="Morin E."/>
            <person name="Salamov A."/>
            <person name="Lipzen A."/>
            <person name="Mereny Z."/>
            <person name="Hegedus B."/>
            <person name="Baldrian P."/>
            <person name="Stursova M."/>
            <person name="Weitz H."/>
            <person name="Taylor A."/>
            <person name="Grigoriev I.V."/>
            <person name="Nagy L.G."/>
            <person name="Martin F."/>
            <person name="Kauserud H."/>
        </authorList>
    </citation>
    <scope>NUCLEOTIDE SEQUENCE</scope>
    <source>
        <strain evidence="2">CBHHK182m</strain>
    </source>
</reference>
<evidence type="ECO:0000313" key="2">
    <source>
        <dbReference type="EMBL" id="KAJ7716450.1"/>
    </source>
</evidence>
<evidence type="ECO:0000313" key="3">
    <source>
        <dbReference type="Proteomes" id="UP001215598"/>
    </source>
</evidence>
<dbReference type="InterPro" id="IPR058913">
    <property type="entry name" value="Integrase_dom_put"/>
</dbReference>
<dbReference type="Proteomes" id="UP001215598">
    <property type="component" value="Unassembled WGS sequence"/>
</dbReference>
<comment type="caution">
    <text evidence="2">The sequence shown here is derived from an EMBL/GenBank/DDBJ whole genome shotgun (WGS) entry which is preliminary data.</text>
</comment>
<keyword evidence="3" id="KW-1185">Reference proteome</keyword>
<dbReference type="AlphaFoldDB" id="A0AAD7HAM6"/>
<organism evidence="2 3">
    <name type="scientific">Mycena metata</name>
    <dbReference type="NCBI Taxonomy" id="1033252"/>
    <lineage>
        <taxon>Eukaryota</taxon>
        <taxon>Fungi</taxon>
        <taxon>Dikarya</taxon>
        <taxon>Basidiomycota</taxon>
        <taxon>Agaricomycotina</taxon>
        <taxon>Agaricomycetes</taxon>
        <taxon>Agaricomycetidae</taxon>
        <taxon>Agaricales</taxon>
        <taxon>Marasmiineae</taxon>
        <taxon>Mycenaceae</taxon>
        <taxon>Mycena</taxon>
    </lineage>
</organism>
<evidence type="ECO:0000259" key="1">
    <source>
        <dbReference type="Pfam" id="PF24764"/>
    </source>
</evidence>
<dbReference type="PANTHER" id="PTHR46791">
    <property type="entry name" value="EXPRESSED PROTEIN"/>
    <property type="match status" value="1"/>
</dbReference>
<gene>
    <name evidence="2" type="ORF">B0H16DRAFT_1666972</name>
</gene>
<accession>A0AAD7HAM6</accession>
<dbReference type="PANTHER" id="PTHR46791:SF5">
    <property type="entry name" value="CLR5 DOMAIN-CONTAINING PROTEIN-RELATED"/>
    <property type="match status" value="1"/>
</dbReference>
<dbReference type="Pfam" id="PF24764">
    <property type="entry name" value="rva_4"/>
    <property type="match status" value="1"/>
</dbReference>
<proteinExistence type="predicted"/>
<feature type="domain" description="Integrase core" evidence="1">
    <location>
        <begin position="1"/>
        <end position="87"/>
    </location>
</feature>
<sequence length="196" mass="22815">METHRGPGRGSYIWGRSVHNTRIERLWYDVTHGFGQKWKNFFHDLELNHGLNPRRTGNIWLLHHLFLQAINEDALEWAQAWNSHNPRNMFAFSMVQDGPRGILHMAHPVDEPGDDPASYGVDWPDWENENPFHVPPAQLSHVPCEPPNYPFTPEQVALLDQTLREQVDLTSRNMVICRLVWQEALNICNFFSQQSA</sequence>
<name>A0AAD7HAM6_9AGAR</name>
<protein>
    <recommendedName>
        <fullName evidence="1">Integrase core domain-containing protein</fullName>
    </recommendedName>
</protein>